<evidence type="ECO:0000313" key="3">
    <source>
        <dbReference type="Proteomes" id="UP000720189"/>
    </source>
</evidence>
<feature type="transmembrane region" description="Helical" evidence="1">
    <location>
        <begin position="34"/>
        <end position="52"/>
    </location>
</feature>
<feature type="transmembrane region" description="Helical" evidence="1">
    <location>
        <begin position="73"/>
        <end position="94"/>
    </location>
</feature>
<keyword evidence="1" id="KW-0812">Transmembrane</keyword>
<keyword evidence="1" id="KW-1133">Transmembrane helix</keyword>
<evidence type="ECO:0000313" key="2">
    <source>
        <dbReference type="EMBL" id="KAH7255690.1"/>
    </source>
</evidence>
<evidence type="ECO:0000256" key="1">
    <source>
        <dbReference type="SAM" id="Phobius"/>
    </source>
</evidence>
<protein>
    <submittedName>
        <fullName evidence="2">Uncharacterized protein</fullName>
    </submittedName>
</protein>
<comment type="caution">
    <text evidence="2">The sequence shown here is derived from an EMBL/GenBank/DDBJ whole genome shotgun (WGS) entry which is preliminary data.</text>
</comment>
<dbReference type="Proteomes" id="UP000720189">
    <property type="component" value="Unassembled WGS sequence"/>
</dbReference>
<dbReference type="GeneID" id="70215653"/>
<sequence length="99" mass="11555">MRYDVDENDHDGMPFLVGKATCIAVLPSQTILSLAHGLTFLNVQGVLYLLVGSSIRQRTKNLPTHIVRWRLRFVLFFFFFAFAQRWIALMPLHFSLDWK</sequence>
<dbReference type="AlphaFoldDB" id="A0A9P9KFW3"/>
<accession>A0A9P9KFW3</accession>
<proteinExistence type="predicted"/>
<name>A0A9P9KFW3_FUSRE</name>
<organism evidence="2 3">
    <name type="scientific">Fusarium redolens</name>
    <dbReference type="NCBI Taxonomy" id="48865"/>
    <lineage>
        <taxon>Eukaryota</taxon>
        <taxon>Fungi</taxon>
        <taxon>Dikarya</taxon>
        <taxon>Ascomycota</taxon>
        <taxon>Pezizomycotina</taxon>
        <taxon>Sordariomycetes</taxon>
        <taxon>Hypocreomycetidae</taxon>
        <taxon>Hypocreales</taxon>
        <taxon>Nectriaceae</taxon>
        <taxon>Fusarium</taxon>
        <taxon>Fusarium redolens species complex</taxon>
    </lineage>
</organism>
<gene>
    <name evidence="2" type="ORF">BKA55DRAFT_326195</name>
</gene>
<keyword evidence="3" id="KW-1185">Reference proteome</keyword>
<dbReference type="RefSeq" id="XP_046051259.1">
    <property type="nucleotide sequence ID" value="XM_046185699.1"/>
</dbReference>
<keyword evidence="1" id="KW-0472">Membrane</keyword>
<dbReference type="EMBL" id="JAGMUX010000006">
    <property type="protein sequence ID" value="KAH7255690.1"/>
    <property type="molecule type" value="Genomic_DNA"/>
</dbReference>
<reference evidence="2" key="1">
    <citation type="journal article" date="2021" name="Nat. Commun.">
        <title>Genetic determinants of endophytism in the Arabidopsis root mycobiome.</title>
        <authorList>
            <person name="Mesny F."/>
            <person name="Miyauchi S."/>
            <person name="Thiergart T."/>
            <person name="Pickel B."/>
            <person name="Atanasova L."/>
            <person name="Karlsson M."/>
            <person name="Huettel B."/>
            <person name="Barry K.W."/>
            <person name="Haridas S."/>
            <person name="Chen C."/>
            <person name="Bauer D."/>
            <person name="Andreopoulos W."/>
            <person name="Pangilinan J."/>
            <person name="LaButti K."/>
            <person name="Riley R."/>
            <person name="Lipzen A."/>
            <person name="Clum A."/>
            <person name="Drula E."/>
            <person name="Henrissat B."/>
            <person name="Kohler A."/>
            <person name="Grigoriev I.V."/>
            <person name="Martin F.M."/>
            <person name="Hacquard S."/>
        </authorList>
    </citation>
    <scope>NUCLEOTIDE SEQUENCE</scope>
    <source>
        <strain evidence="2">MPI-CAGE-AT-0023</strain>
    </source>
</reference>